<keyword evidence="3" id="KW-1185">Reference proteome</keyword>
<dbReference type="SUPFAM" id="SSF53474">
    <property type="entry name" value="alpha/beta-Hydrolases"/>
    <property type="match status" value="1"/>
</dbReference>
<dbReference type="InterPro" id="IPR050228">
    <property type="entry name" value="Carboxylesterase_BioH"/>
</dbReference>
<protein>
    <recommendedName>
        <fullName evidence="1">AB hydrolase-1 domain-containing protein</fullName>
    </recommendedName>
</protein>
<evidence type="ECO:0000259" key="1">
    <source>
        <dbReference type="Pfam" id="PF00561"/>
    </source>
</evidence>
<sequence length="291" mass="32286">MGVRCVDDELRSHFFASSDGLQLHALTLGEANHLTPVVCLPGLTRPARDFIILALHLHRADGRRIALLDYRGRGGSDWDPDWSHYSIPVEHGDVLRLLDALDIHKAIFVGLSRGGFHALMVSKHRPESVAGLVLNDIGPRIEPAGLVRIKDYLGKLPVLRDTDAAIAHYKRLMAAHFPAVTDEDWRFYVSNSLNHTPERMRLSYDPQLARIMDSFDPAAPMPDLWEDFVAIRAPILALRGENSDLLSPEGHAEMARRNPLCQLHVVPGQGHAPLLLDTPTLTRIGAFVTGL</sequence>
<feature type="domain" description="AB hydrolase-1" evidence="1">
    <location>
        <begin position="36"/>
        <end position="276"/>
    </location>
</feature>
<dbReference type="AlphaFoldDB" id="A0A2S6NGL9"/>
<dbReference type="EMBL" id="NHSJ01000013">
    <property type="protein sequence ID" value="PPQ33778.1"/>
    <property type="molecule type" value="Genomic_DNA"/>
</dbReference>
<dbReference type="Pfam" id="PF00561">
    <property type="entry name" value="Abhydrolase_1"/>
    <property type="match status" value="1"/>
</dbReference>
<dbReference type="InterPro" id="IPR000073">
    <property type="entry name" value="AB_hydrolase_1"/>
</dbReference>
<accession>A0A2S6NGL9</accession>
<dbReference type="InterPro" id="IPR029058">
    <property type="entry name" value="AB_hydrolase_fold"/>
</dbReference>
<name>A0A2S6NGL9_9HYPH</name>
<evidence type="ECO:0000313" key="3">
    <source>
        <dbReference type="Proteomes" id="UP000239089"/>
    </source>
</evidence>
<gene>
    <name evidence="2" type="ORF">CCR94_00720</name>
</gene>
<comment type="caution">
    <text evidence="2">The sequence shown here is derived from an EMBL/GenBank/DDBJ whole genome shotgun (WGS) entry which is preliminary data.</text>
</comment>
<proteinExistence type="predicted"/>
<dbReference type="PANTHER" id="PTHR43194:SF2">
    <property type="entry name" value="PEROXISOMAL MEMBRANE PROTEIN LPX1"/>
    <property type="match status" value="1"/>
</dbReference>
<evidence type="ECO:0000313" key="2">
    <source>
        <dbReference type="EMBL" id="PPQ33778.1"/>
    </source>
</evidence>
<dbReference type="Gene3D" id="3.40.50.1820">
    <property type="entry name" value="alpha/beta hydrolase"/>
    <property type="match status" value="1"/>
</dbReference>
<organism evidence="2 3">
    <name type="scientific">Rhodoblastus sphagnicola</name>
    <dbReference type="NCBI Taxonomy" id="333368"/>
    <lineage>
        <taxon>Bacteria</taxon>
        <taxon>Pseudomonadati</taxon>
        <taxon>Pseudomonadota</taxon>
        <taxon>Alphaproteobacteria</taxon>
        <taxon>Hyphomicrobiales</taxon>
        <taxon>Rhodoblastaceae</taxon>
        <taxon>Rhodoblastus</taxon>
    </lineage>
</organism>
<dbReference type="PANTHER" id="PTHR43194">
    <property type="entry name" value="HYDROLASE ALPHA/BETA FOLD FAMILY"/>
    <property type="match status" value="1"/>
</dbReference>
<dbReference type="Proteomes" id="UP000239089">
    <property type="component" value="Unassembled WGS sequence"/>
</dbReference>
<reference evidence="2 3" key="1">
    <citation type="journal article" date="2018" name="Arch. Microbiol.">
        <title>New insights into the metabolic potential of the phototrophic purple bacterium Rhodopila globiformis DSM 161(T) from its draft genome sequence and evidence for a vanadium-dependent nitrogenase.</title>
        <authorList>
            <person name="Imhoff J.F."/>
            <person name="Rahn T."/>
            <person name="Kunzel S."/>
            <person name="Neulinger S.C."/>
        </authorList>
    </citation>
    <scope>NUCLEOTIDE SEQUENCE [LARGE SCALE GENOMIC DNA]</scope>
    <source>
        <strain evidence="2 3">DSM 16996</strain>
    </source>
</reference>